<keyword evidence="1" id="KW-0472">Membrane</keyword>
<organism evidence="2 3">
    <name type="scientific">Mesorhizobium alhagi CCNWXJ12-2</name>
    <dbReference type="NCBI Taxonomy" id="1107882"/>
    <lineage>
        <taxon>Bacteria</taxon>
        <taxon>Pseudomonadati</taxon>
        <taxon>Pseudomonadota</taxon>
        <taxon>Alphaproteobacteria</taxon>
        <taxon>Hyphomicrobiales</taxon>
        <taxon>Phyllobacteriaceae</taxon>
        <taxon>Allomesorhizobium</taxon>
    </lineage>
</organism>
<dbReference type="RefSeq" id="WP_008839082.1">
    <property type="nucleotide sequence ID" value="NZ_AHAM01000244.1"/>
</dbReference>
<feature type="transmembrane region" description="Helical" evidence="1">
    <location>
        <begin position="41"/>
        <end position="60"/>
    </location>
</feature>
<dbReference type="EMBL" id="AHAM01000244">
    <property type="protein sequence ID" value="EHK53958.1"/>
    <property type="molecule type" value="Genomic_DNA"/>
</dbReference>
<dbReference type="AlphaFoldDB" id="H0HZ75"/>
<keyword evidence="1" id="KW-1133">Transmembrane helix</keyword>
<gene>
    <name evidence="2" type="ORF">MAXJ12_27558</name>
</gene>
<name>H0HZ75_9HYPH</name>
<accession>H0HZ75</accession>
<dbReference type="OrthoDB" id="1799311at2"/>
<sequence>MPDVVGLAGGLLAAVVGLASLSAVLLWPWSTTVSAPFSLRAITFWQAHKLLLIAGMLFGPQSATKYTSDRQSAAVGPSEHES</sequence>
<keyword evidence="3" id="KW-1185">Reference proteome</keyword>
<dbReference type="Proteomes" id="UP000003250">
    <property type="component" value="Unassembled WGS sequence"/>
</dbReference>
<keyword evidence="1" id="KW-0812">Transmembrane</keyword>
<feature type="transmembrane region" description="Helical" evidence="1">
    <location>
        <begin position="7"/>
        <end position="29"/>
    </location>
</feature>
<evidence type="ECO:0000313" key="2">
    <source>
        <dbReference type="EMBL" id="EHK53958.1"/>
    </source>
</evidence>
<dbReference type="PATRIC" id="fig|1107882.3.peg.5330"/>
<proteinExistence type="predicted"/>
<evidence type="ECO:0000313" key="3">
    <source>
        <dbReference type="Proteomes" id="UP000003250"/>
    </source>
</evidence>
<reference evidence="2 3" key="1">
    <citation type="journal article" date="2012" name="J. Bacteriol.">
        <title>Draft Genome Sequence of Mesorhizobium alhagi CCNWXJ12-2T, a Novel Salt-Resistant Species Isolated from the Desert of Northwestern China.</title>
        <authorList>
            <person name="Zhou M."/>
            <person name="Chen W."/>
            <person name="Chen H."/>
            <person name="Wei G."/>
        </authorList>
    </citation>
    <scope>NUCLEOTIDE SEQUENCE [LARGE SCALE GENOMIC DNA]</scope>
    <source>
        <strain evidence="2 3">CCNWXJ12-2</strain>
    </source>
</reference>
<evidence type="ECO:0000256" key="1">
    <source>
        <dbReference type="SAM" id="Phobius"/>
    </source>
</evidence>
<protein>
    <submittedName>
        <fullName evidence="2">Uncharacterized protein</fullName>
    </submittedName>
</protein>